<keyword evidence="3" id="KW-1185">Reference proteome</keyword>
<proteinExistence type="predicted"/>
<evidence type="ECO:0000256" key="1">
    <source>
        <dbReference type="SAM" id="MobiDB-lite"/>
    </source>
</evidence>
<feature type="compositionally biased region" description="Low complexity" evidence="1">
    <location>
        <begin position="400"/>
        <end position="420"/>
    </location>
</feature>
<comment type="caution">
    <text evidence="2">The sequence shown here is derived from an EMBL/GenBank/DDBJ whole genome shotgun (WGS) entry which is preliminary data.</text>
</comment>
<feature type="compositionally biased region" description="Low complexity" evidence="1">
    <location>
        <begin position="85"/>
        <end position="112"/>
    </location>
</feature>
<reference evidence="2" key="1">
    <citation type="submission" date="2020-11" db="EMBL/GenBank/DDBJ databases">
        <authorList>
            <consortium name="DOE Joint Genome Institute"/>
            <person name="Ahrendt S."/>
            <person name="Riley R."/>
            <person name="Andreopoulos W."/>
            <person name="LaButti K."/>
            <person name="Pangilinan J."/>
            <person name="Ruiz-duenas F.J."/>
            <person name="Barrasa J.M."/>
            <person name="Sanchez-Garcia M."/>
            <person name="Camarero S."/>
            <person name="Miyauchi S."/>
            <person name="Serrano A."/>
            <person name="Linde D."/>
            <person name="Babiker R."/>
            <person name="Drula E."/>
            <person name="Ayuso-Fernandez I."/>
            <person name="Pacheco R."/>
            <person name="Padilla G."/>
            <person name="Ferreira P."/>
            <person name="Barriuso J."/>
            <person name="Kellner H."/>
            <person name="Castanera R."/>
            <person name="Alfaro M."/>
            <person name="Ramirez L."/>
            <person name="Pisabarro A.G."/>
            <person name="Kuo A."/>
            <person name="Tritt A."/>
            <person name="Lipzen A."/>
            <person name="He G."/>
            <person name="Yan M."/>
            <person name="Ng V."/>
            <person name="Cullen D."/>
            <person name="Martin F."/>
            <person name="Rosso M.-N."/>
            <person name="Henrissat B."/>
            <person name="Hibbett D."/>
            <person name="Martinez A.T."/>
            <person name="Grigoriev I.V."/>
        </authorList>
    </citation>
    <scope>NUCLEOTIDE SEQUENCE</scope>
    <source>
        <strain evidence="2">AH 44721</strain>
    </source>
</reference>
<feature type="compositionally biased region" description="Polar residues" evidence="1">
    <location>
        <begin position="1"/>
        <end position="12"/>
    </location>
</feature>
<feature type="compositionally biased region" description="Low complexity" evidence="1">
    <location>
        <begin position="18"/>
        <end position="38"/>
    </location>
</feature>
<evidence type="ECO:0000313" key="2">
    <source>
        <dbReference type="EMBL" id="KAF8883902.1"/>
    </source>
</evidence>
<name>A0A9P5NFQ6_GYMJU</name>
<feature type="region of interest" description="Disordered" evidence="1">
    <location>
        <begin position="397"/>
        <end position="433"/>
    </location>
</feature>
<feature type="region of interest" description="Disordered" evidence="1">
    <location>
        <begin position="1"/>
        <end position="305"/>
    </location>
</feature>
<feature type="compositionally biased region" description="Low complexity" evidence="1">
    <location>
        <begin position="46"/>
        <end position="64"/>
    </location>
</feature>
<protein>
    <submittedName>
        <fullName evidence="2">Uncharacterized protein</fullName>
    </submittedName>
</protein>
<dbReference type="AlphaFoldDB" id="A0A9P5NFQ6"/>
<organism evidence="2 3">
    <name type="scientific">Gymnopilus junonius</name>
    <name type="common">Spectacular rustgill mushroom</name>
    <name type="synonym">Gymnopilus spectabilis subsp. junonius</name>
    <dbReference type="NCBI Taxonomy" id="109634"/>
    <lineage>
        <taxon>Eukaryota</taxon>
        <taxon>Fungi</taxon>
        <taxon>Dikarya</taxon>
        <taxon>Basidiomycota</taxon>
        <taxon>Agaricomycotina</taxon>
        <taxon>Agaricomycetes</taxon>
        <taxon>Agaricomycetidae</taxon>
        <taxon>Agaricales</taxon>
        <taxon>Agaricineae</taxon>
        <taxon>Hymenogastraceae</taxon>
        <taxon>Gymnopilus</taxon>
    </lineage>
</organism>
<feature type="compositionally biased region" description="Polar residues" evidence="1">
    <location>
        <begin position="276"/>
        <end position="292"/>
    </location>
</feature>
<feature type="compositionally biased region" description="Pro residues" evidence="1">
    <location>
        <begin position="254"/>
        <end position="264"/>
    </location>
</feature>
<accession>A0A9P5NFQ6</accession>
<sequence length="552" mass="58934">MTALRSPSSSTNGPPPKKGVFSSSSSRRPSTSSVSSGGMQLPQGIGYSPGSSTTYYTTPSSPAGPGSGIPALRTLRSLLPFGPGSSHSKSSNAAQTSSPSSTSASPNTSVVSRSPFSGFGSVRKSMAKDRERKSSLSNDALSSPVIAIDKQGDDSGIRRSASLSNIEKPLPREPDFGGFSNTPFRQESGGSFSSRDTRTLGSGFTLRTPSPGPPLSVELSTIIEADSSGVSKHFADLPVPPHTPSLPHSRSSSPHPPSRRPSPSPRDYLHPFRKTSGGSIAPTYQQQQQPNADSAELDPDTSDLLHVSPSEVANQVRDALRKSTSSSKSGEPSWRDVGKAVVIIDADEHPEVAEAVDNIANTTFNVDTVDPDLLALLSPNAQSEKTQLPTVITQLTGRRQSTGPQPSSASPTTPTFSGTSRLPKARHSSSFLPRTSSPVCPIHIHDLRLHLLQHRNSLHLLRPLRPQSLHPPLLHPQKKERPQSLPSMALTIVACSHHLPPPGLATFYSHFHTCSTQADIHTISFNRNKDRCRQVVQPSFSFCVSLCIRIAR</sequence>
<dbReference type="OrthoDB" id="3216045at2759"/>
<evidence type="ECO:0000313" key="3">
    <source>
        <dbReference type="Proteomes" id="UP000724874"/>
    </source>
</evidence>
<gene>
    <name evidence="2" type="ORF">CPB84DRAFT_180434</name>
</gene>
<dbReference type="EMBL" id="JADNYJ010000112">
    <property type="protein sequence ID" value="KAF8883902.1"/>
    <property type="molecule type" value="Genomic_DNA"/>
</dbReference>
<dbReference type="Proteomes" id="UP000724874">
    <property type="component" value="Unassembled WGS sequence"/>
</dbReference>
<feature type="compositionally biased region" description="Polar residues" evidence="1">
    <location>
        <begin position="179"/>
        <end position="208"/>
    </location>
</feature>